<keyword evidence="1" id="KW-0547">Nucleotide-binding</keyword>
<dbReference type="Proteomes" id="UP000315423">
    <property type="component" value="Unassembled WGS sequence"/>
</dbReference>
<evidence type="ECO:0000313" key="1">
    <source>
        <dbReference type="EMBL" id="TKY91791.1"/>
    </source>
</evidence>
<accession>A0AC61SAZ9</accession>
<dbReference type="EMBL" id="QYBA01000130">
    <property type="protein sequence ID" value="TKY91791.1"/>
    <property type="molecule type" value="Genomic_DNA"/>
</dbReference>
<gene>
    <name evidence="1" type="ORF">C5S46_03995</name>
</gene>
<organism evidence="1 2">
    <name type="scientific">Candidatus Methanomarinus sp</name>
    <dbReference type="NCBI Taxonomy" id="3386244"/>
    <lineage>
        <taxon>Archaea</taxon>
        <taxon>Methanobacteriati</taxon>
        <taxon>Methanobacteriota</taxon>
        <taxon>Stenosarchaea group</taxon>
        <taxon>Methanomicrobia</taxon>
        <taxon>Methanosarcinales</taxon>
        <taxon>ANME-2 cluster</taxon>
        <taxon>Candidatus Methanocomedenaceae</taxon>
        <taxon>Candidatus Methanomarinus</taxon>
    </lineage>
</organism>
<evidence type="ECO:0000313" key="2">
    <source>
        <dbReference type="Proteomes" id="UP000315423"/>
    </source>
</evidence>
<name>A0AC61SAZ9_9EURY</name>
<keyword evidence="1" id="KW-0067">ATP-binding</keyword>
<sequence>MYQQKFVNRENELNFLESRYNSNSPEFIVIYGRRRVGKTELMLKFLENKQGIYFLASTEGDKQNIRDLSSRLSKVINDENFGKIEFSGWQSLFETLFKHRTFHELVTKEKFVIIIDEFPFLIYNNRSIPSIFQKMWELDLKHENMMLILSGSAVSVMESEVLGYKSPLYGRRTGQWQVLPLDFIHLKDFLPYSTEDLIRTWFVSGGIPEYLLKFDTSLSFWDNVQNNVITKGTYLSQEAEFLLNEEFREPKNYKRIFKAIALGYNTLGEICNYTGLDKSMVSKYLGVLRRLHILQEEIPVTASSKFKKRLYSISEPYFNFWFRYIYPNRIDLEANRNEEVLGMIKQDFPLYCGQMFEMLVKELILQKYLLSEFSFSRIGRWWHKDKEIDIIGLNEETCKIVFIECKWKDVSYEGAEQILSDLDEKSSFVRWNNETRKEHFGIVAKKVEGKEKLRQREYLVFDLDDID</sequence>
<comment type="caution">
    <text evidence="1">The sequence shown here is derived from an EMBL/GenBank/DDBJ whole genome shotgun (WGS) entry which is preliminary data.</text>
</comment>
<reference evidence="1" key="1">
    <citation type="submission" date="2018-09" db="EMBL/GenBank/DDBJ databases">
        <title>A genomic encyclopedia of anaerobic methanotrophic archaea.</title>
        <authorList>
            <person name="Skennerton C.T."/>
            <person name="Chadwick G.L."/>
            <person name="Laso-Perez R."/>
            <person name="Leu A.O."/>
            <person name="Speth D.R."/>
            <person name="Yu H."/>
            <person name="Morgan-Lang C."/>
            <person name="Hatzenpichler R."/>
            <person name="Goudeau D."/>
            <person name="Malmstrom R."/>
            <person name="Woyke T."/>
            <person name="Hallam S."/>
            <person name="Tyson G.W."/>
            <person name="Wegener G."/>
            <person name="Boetius A."/>
            <person name="Orphan V.J."/>
        </authorList>
    </citation>
    <scope>NUCLEOTIDE SEQUENCE</scope>
    <source>
        <strain evidence="1">CONS3730D10UFb2</strain>
    </source>
</reference>
<protein>
    <submittedName>
        <fullName evidence="1">ATP-binding protein</fullName>
    </submittedName>
</protein>
<proteinExistence type="predicted"/>